<evidence type="ECO:0000259" key="8">
    <source>
        <dbReference type="PROSITE" id="PS51459"/>
    </source>
</evidence>
<evidence type="ECO:0000313" key="9">
    <source>
        <dbReference type="EMBL" id="KAB7789856.1"/>
    </source>
</evidence>
<evidence type="ECO:0000256" key="7">
    <source>
        <dbReference type="ARBA" id="ARBA00048696"/>
    </source>
</evidence>
<dbReference type="InterPro" id="IPR036597">
    <property type="entry name" value="Fido-like_dom_sf"/>
</dbReference>
<reference evidence="9 10" key="1">
    <citation type="submission" date="2019-09" db="EMBL/GenBank/DDBJ databases">
        <title>Characterization of the phylogenetic diversity of two novel species belonging to the genus Bifidobacterium: Bifidobacterium cebidarum sp. nov. and Bifidobacterium leontopitheci sp. nov.</title>
        <authorList>
            <person name="Lugli G.A."/>
            <person name="Duranti S."/>
            <person name="Milani C."/>
            <person name="Turroni F."/>
            <person name="Ventura M."/>
        </authorList>
    </citation>
    <scope>NUCLEOTIDE SEQUENCE [LARGE SCALE GENOMIC DNA]</scope>
    <source>
        <strain evidence="9 10">LMG 31471</strain>
    </source>
</reference>
<sequence length="168" mass="19462">MDIAKGTGQVFQPLAVFDMGVQYSERTLKDDHLLPDMNRLTFINRLSVNYDNFNILHPCREGNGRTQRMFWDIVAHDAGWRLDWSRVSKQENDRASQIARETADESALIDMFSNIVCTPDEYDSRSAESIITHLQDAGYTAPPNIYRQLTPSEIDEELERDVYRRMAE</sequence>
<comment type="catalytic activity">
    <reaction evidence="6">
        <text>L-threonyl-[protein] + ATP = 3-O-(5'-adenylyl)-L-threonyl-[protein] + diphosphate</text>
        <dbReference type="Rhea" id="RHEA:54292"/>
        <dbReference type="Rhea" id="RHEA-COMP:11060"/>
        <dbReference type="Rhea" id="RHEA-COMP:13847"/>
        <dbReference type="ChEBI" id="CHEBI:30013"/>
        <dbReference type="ChEBI" id="CHEBI:30616"/>
        <dbReference type="ChEBI" id="CHEBI:33019"/>
        <dbReference type="ChEBI" id="CHEBI:138113"/>
        <dbReference type="EC" id="2.7.7.108"/>
    </reaction>
</comment>
<comment type="caution">
    <text evidence="9">The sequence shown here is derived from an EMBL/GenBank/DDBJ whole genome shotgun (WGS) entry which is preliminary data.</text>
</comment>
<keyword evidence="10" id="KW-1185">Reference proteome</keyword>
<evidence type="ECO:0000256" key="1">
    <source>
        <dbReference type="ARBA" id="ARBA00022679"/>
    </source>
</evidence>
<organism evidence="9 10">
    <name type="scientific">Bifidobacterium leontopitheci</name>
    <dbReference type="NCBI Taxonomy" id="2650774"/>
    <lineage>
        <taxon>Bacteria</taxon>
        <taxon>Bacillati</taxon>
        <taxon>Actinomycetota</taxon>
        <taxon>Actinomycetes</taxon>
        <taxon>Bifidobacteriales</taxon>
        <taxon>Bifidobacteriaceae</taxon>
        <taxon>Bifidobacterium</taxon>
    </lineage>
</organism>
<dbReference type="AlphaFoldDB" id="A0A6I1GJQ3"/>
<dbReference type="GO" id="GO:0070733">
    <property type="term" value="F:AMPylase activity"/>
    <property type="evidence" value="ECO:0007669"/>
    <property type="project" value="UniProtKB-EC"/>
</dbReference>
<dbReference type="GO" id="GO:0005524">
    <property type="term" value="F:ATP binding"/>
    <property type="evidence" value="ECO:0007669"/>
    <property type="project" value="UniProtKB-KW"/>
</dbReference>
<dbReference type="PROSITE" id="PS51459">
    <property type="entry name" value="FIDO"/>
    <property type="match status" value="1"/>
</dbReference>
<dbReference type="SUPFAM" id="SSF140931">
    <property type="entry name" value="Fic-like"/>
    <property type="match status" value="1"/>
</dbReference>
<evidence type="ECO:0000256" key="5">
    <source>
        <dbReference type="ARBA" id="ARBA00034531"/>
    </source>
</evidence>
<gene>
    <name evidence="9" type="ORF">F7D09_1648</name>
</gene>
<evidence type="ECO:0000256" key="4">
    <source>
        <dbReference type="ARBA" id="ARBA00022840"/>
    </source>
</evidence>
<evidence type="ECO:0000256" key="3">
    <source>
        <dbReference type="ARBA" id="ARBA00022741"/>
    </source>
</evidence>
<keyword evidence="4" id="KW-0067">ATP-binding</keyword>
<feature type="domain" description="Fido" evidence="8">
    <location>
        <begin position="1"/>
        <end position="114"/>
    </location>
</feature>
<dbReference type="PANTHER" id="PTHR39560:SF1">
    <property type="entry name" value="PROTEIN ADENYLYLTRANSFERASE FIC-RELATED"/>
    <property type="match status" value="1"/>
</dbReference>
<name>A0A6I1GJQ3_9BIFI</name>
<comment type="catalytic activity">
    <reaction evidence="7">
        <text>L-tyrosyl-[protein] + ATP = O-(5'-adenylyl)-L-tyrosyl-[protein] + diphosphate</text>
        <dbReference type="Rhea" id="RHEA:54288"/>
        <dbReference type="Rhea" id="RHEA-COMP:10136"/>
        <dbReference type="Rhea" id="RHEA-COMP:13846"/>
        <dbReference type="ChEBI" id="CHEBI:30616"/>
        <dbReference type="ChEBI" id="CHEBI:33019"/>
        <dbReference type="ChEBI" id="CHEBI:46858"/>
        <dbReference type="ChEBI" id="CHEBI:83624"/>
        <dbReference type="EC" id="2.7.7.108"/>
    </reaction>
</comment>
<proteinExistence type="predicted"/>
<keyword evidence="2" id="KW-0548">Nucleotidyltransferase</keyword>
<evidence type="ECO:0000313" key="10">
    <source>
        <dbReference type="Proteomes" id="UP000441772"/>
    </source>
</evidence>
<dbReference type="RefSeq" id="WP_226836153.1">
    <property type="nucleotide sequence ID" value="NZ_JBHSKZ010000020.1"/>
</dbReference>
<dbReference type="Gene3D" id="1.10.3290.10">
    <property type="entry name" value="Fido-like domain"/>
    <property type="match status" value="1"/>
</dbReference>
<dbReference type="GO" id="GO:0051302">
    <property type="term" value="P:regulation of cell division"/>
    <property type="evidence" value="ECO:0007669"/>
    <property type="project" value="TreeGrafter"/>
</dbReference>
<evidence type="ECO:0000256" key="2">
    <source>
        <dbReference type="ARBA" id="ARBA00022695"/>
    </source>
</evidence>
<accession>A0A6I1GJQ3</accession>
<dbReference type="EC" id="2.7.7.108" evidence="5"/>
<dbReference type="PANTHER" id="PTHR39560">
    <property type="entry name" value="PROTEIN ADENYLYLTRANSFERASE FIC-RELATED"/>
    <property type="match status" value="1"/>
</dbReference>
<keyword evidence="1" id="KW-0808">Transferase</keyword>
<keyword evidence="3" id="KW-0547">Nucleotide-binding</keyword>
<dbReference type="Proteomes" id="UP000441772">
    <property type="component" value="Unassembled WGS sequence"/>
</dbReference>
<evidence type="ECO:0000256" key="6">
    <source>
        <dbReference type="ARBA" id="ARBA00047939"/>
    </source>
</evidence>
<dbReference type="EMBL" id="WBVT01000029">
    <property type="protein sequence ID" value="KAB7789856.1"/>
    <property type="molecule type" value="Genomic_DNA"/>
</dbReference>
<protein>
    <recommendedName>
        <fullName evidence="5">protein adenylyltransferase</fullName>
        <ecNumber evidence="5">2.7.7.108</ecNumber>
    </recommendedName>
</protein>
<dbReference type="InterPro" id="IPR003812">
    <property type="entry name" value="Fido"/>
</dbReference>